<reference evidence="10 12" key="1">
    <citation type="submission" date="2014-07" db="EMBL/GenBank/DDBJ databases">
        <title>Genome of Flavobacterium hydatis DSM 2063.</title>
        <authorList>
            <person name="Pipes S.E."/>
            <person name="Stropko S.J."/>
            <person name="Newman J.D."/>
        </authorList>
    </citation>
    <scope>NUCLEOTIDE SEQUENCE [LARGE SCALE GENOMIC DNA]</scope>
    <source>
        <strain evidence="10 12">DSM 2063</strain>
    </source>
</reference>
<dbReference type="PANTHER" id="PTHR43731:SF14">
    <property type="entry name" value="PRESENILIN-ASSOCIATED RHOMBOID-LIKE PROTEIN, MITOCHONDRIAL"/>
    <property type="match status" value="1"/>
</dbReference>
<dbReference type="STRING" id="991.IW20_22955"/>
<gene>
    <name evidence="11" type="ORF">B0A62_09145</name>
    <name evidence="10" type="ORF">IW20_22955</name>
</gene>
<dbReference type="Proteomes" id="UP000028712">
    <property type="component" value="Unassembled WGS sequence"/>
</dbReference>
<keyword evidence="13" id="KW-1185">Reference proteome</keyword>
<keyword evidence="4" id="KW-0378">Hydrolase</keyword>
<comment type="similarity">
    <text evidence="2">Belongs to the peptidase S54 family.</text>
</comment>
<dbReference type="InterPro" id="IPR050925">
    <property type="entry name" value="Rhomboid_protease_S54"/>
</dbReference>
<dbReference type="SUPFAM" id="SSF144091">
    <property type="entry name" value="Rhomboid-like"/>
    <property type="match status" value="1"/>
</dbReference>
<evidence type="ECO:0000256" key="7">
    <source>
        <dbReference type="SAM" id="Phobius"/>
    </source>
</evidence>
<feature type="domain" description="Peptidase S54 rhomboid" evidence="8">
    <location>
        <begin position="61"/>
        <end position="201"/>
    </location>
</feature>
<keyword evidence="6 7" id="KW-0472">Membrane</keyword>
<evidence type="ECO:0000256" key="2">
    <source>
        <dbReference type="ARBA" id="ARBA00009045"/>
    </source>
</evidence>
<accession>A0A085ZYY5</accession>
<evidence type="ECO:0000313" key="11">
    <source>
        <dbReference type="EMBL" id="OXA95062.1"/>
    </source>
</evidence>
<organism evidence="10 12">
    <name type="scientific">Flavobacterium hydatis</name>
    <name type="common">Cytophaga aquatilis</name>
    <dbReference type="NCBI Taxonomy" id="991"/>
    <lineage>
        <taxon>Bacteria</taxon>
        <taxon>Pseudomonadati</taxon>
        <taxon>Bacteroidota</taxon>
        <taxon>Flavobacteriia</taxon>
        <taxon>Flavobacteriales</taxon>
        <taxon>Flavobacteriaceae</taxon>
        <taxon>Flavobacterium</taxon>
    </lineage>
</organism>
<evidence type="ECO:0000256" key="3">
    <source>
        <dbReference type="ARBA" id="ARBA00022692"/>
    </source>
</evidence>
<evidence type="ECO:0000259" key="8">
    <source>
        <dbReference type="Pfam" id="PF01694"/>
    </source>
</evidence>
<feature type="transmembrane region" description="Helical" evidence="7">
    <location>
        <begin position="129"/>
        <end position="147"/>
    </location>
</feature>
<evidence type="ECO:0000259" key="9">
    <source>
        <dbReference type="Pfam" id="PF20216"/>
    </source>
</evidence>
<evidence type="ECO:0000256" key="5">
    <source>
        <dbReference type="ARBA" id="ARBA00022989"/>
    </source>
</evidence>
<sequence length="289" mass="32838">MNILDDLKLQYKMGGIAQRVIYWNIACFLISLVFFYQFSTGQFVLPSWLALSSNPSDFLFKPWTFLTYAFFHDGFLHLLFNMLVLNFASSLFLTFFTEKQYLGLYVLSAIFAGVAFALSFYFLNLSASVVGASAAIMAILVATTTYQPLMNIRLLLIGNVKLWHITLVILVLDLMQFRSVNMGGHISHLAGAVFGFLFIKLLQSGVDLSKIVTRVLDFFANLFRKSPSTPFKKVHKNYNNKPTQRTTVSKIVTKDKTQQQIDEILDKISQSGYDCLTKEEKEFLFKAGK</sequence>
<evidence type="ECO:0000256" key="1">
    <source>
        <dbReference type="ARBA" id="ARBA00004141"/>
    </source>
</evidence>
<dbReference type="PANTHER" id="PTHR43731">
    <property type="entry name" value="RHOMBOID PROTEASE"/>
    <property type="match status" value="1"/>
</dbReference>
<keyword evidence="5 7" id="KW-1133">Transmembrane helix</keyword>
<feature type="transmembrane region" description="Helical" evidence="7">
    <location>
        <begin position="20"/>
        <end position="38"/>
    </location>
</feature>
<name>A0A085ZYY5_FLAHY</name>
<dbReference type="InterPro" id="IPR035952">
    <property type="entry name" value="Rhomboid-like_sf"/>
</dbReference>
<evidence type="ECO:0000256" key="6">
    <source>
        <dbReference type="ARBA" id="ARBA00023136"/>
    </source>
</evidence>
<dbReference type="OrthoDB" id="680602at2"/>
<evidence type="ECO:0000256" key="4">
    <source>
        <dbReference type="ARBA" id="ARBA00022801"/>
    </source>
</evidence>
<dbReference type="GO" id="GO:0006508">
    <property type="term" value="P:proteolysis"/>
    <property type="evidence" value="ECO:0007669"/>
    <property type="project" value="UniProtKB-KW"/>
</dbReference>
<dbReference type="InterPro" id="IPR022764">
    <property type="entry name" value="Peptidase_S54_rhomboid_dom"/>
</dbReference>
<proteinExistence type="inferred from homology"/>
<dbReference type="Pfam" id="PF20216">
    <property type="entry name" value="DUF6576"/>
    <property type="match status" value="1"/>
</dbReference>
<dbReference type="RefSeq" id="WP_035627798.1">
    <property type="nucleotide sequence ID" value="NZ_JBEWQG010000003.1"/>
</dbReference>
<dbReference type="EMBL" id="MUGY01000008">
    <property type="protein sequence ID" value="OXA95062.1"/>
    <property type="molecule type" value="Genomic_DNA"/>
</dbReference>
<dbReference type="Pfam" id="PF01694">
    <property type="entry name" value="Rhomboid"/>
    <property type="match status" value="1"/>
</dbReference>
<dbReference type="AlphaFoldDB" id="A0A085ZYY5"/>
<dbReference type="GO" id="GO:0004252">
    <property type="term" value="F:serine-type endopeptidase activity"/>
    <property type="evidence" value="ECO:0007669"/>
    <property type="project" value="InterPro"/>
</dbReference>
<dbReference type="eggNOG" id="COG0705">
    <property type="taxonomic scope" value="Bacteria"/>
</dbReference>
<feature type="transmembrane region" description="Helical" evidence="7">
    <location>
        <begin position="75"/>
        <end position="95"/>
    </location>
</feature>
<keyword evidence="3 7" id="KW-0812">Transmembrane</keyword>
<comment type="caution">
    <text evidence="10">The sequence shown here is derived from an EMBL/GenBank/DDBJ whole genome shotgun (WGS) entry which is preliminary data.</text>
</comment>
<reference evidence="11 13" key="2">
    <citation type="submission" date="2016-11" db="EMBL/GenBank/DDBJ databases">
        <title>Whole genomes of Flavobacteriaceae.</title>
        <authorList>
            <person name="Stine C."/>
            <person name="Li C."/>
            <person name="Tadesse D."/>
        </authorList>
    </citation>
    <scope>NUCLEOTIDE SEQUENCE [LARGE SCALE GENOMIC DNA]</scope>
    <source>
        <strain evidence="11 13">ATCC 29551</strain>
    </source>
</reference>
<feature type="transmembrane region" description="Helical" evidence="7">
    <location>
        <begin position="184"/>
        <end position="202"/>
    </location>
</feature>
<protein>
    <submittedName>
        <fullName evidence="11">Rhomboid family intramembrane serine protease</fullName>
    </submittedName>
    <submittedName>
        <fullName evidence="10">Transmembrane rhomboid family protein</fullName>
    </submittedName>
</protein>
<evidence type="ECO:0000313" key="12">
    <source>
        <dbReference type="Proteomes" id="UP000028712"/>
    </source>
</evidence>
<dbReference type="Gene3D" id="1.20.1540.10">
    <property type="entry name" value="Rhomboid-like"/>
    <property type="match status" value="1"/>
</dbReference>
<feature type="transmembrane region" description="Helical" evidence="7">
    <location>
        <begin position="154"/>
        <end position="172"/>
    </location>
</feature>
<dbReference type="GO" id="GO:0016020">
    <property type="term" value="C:membrane"/>
    <property type="evidence" value="ECO:0007669"/>
    <property type="project" value="UniProtKB-SubCell"/>
</dbReference>
<comment type="subcellular location">
    <subcellularLocation>
        <location evidence="1">Membrane</location>
        <topology evidence="1">Multi-pass membrane protein</topology>
    </subcellularLocation>
</comment>
<feature type="transmembrane region" description="Helical" evidence="7">
    <location>
        <begin position="102"/>
        <end position="123"/>
    </location>
</feature>
<dbReference type="Proteomes" id="UP000198424">
    <property type="component" value="Unassembled WGS sequence"/>
</dbReference>
<evidence type="ECO:0000313" key="10">
    <source>
        <dbReference type="EMBL" id="KFF09649.1"/>
    </source>
</evidence>
<evidence type="ECO:0000313" key="13">
    <source>
        <dbReference type="Proteomes" id="UP000198424"/>
    </source>
</evidence>
<dbReference type="InterPro" id="IPR046483">
    <property type="entry name" value="DUF6576"/>
</dbReference>
<dbReference type="EMBL" id="JPRM01000048">
    <property type="protein sequence ID" value="KFF09649.1"/>
    <property type="molecule type" value="Genomic_DNA"/>
</dbReference>
<feature type="domain" description="DUF6576" evidence="9">
    <location>
        <begin position="254"/>
        <end position="284"/>
    </location>
</feature>
<keyword evidence="11" id="KW-0645">Protease</keyword>